<gene>
    <name evidence="3" type="ORF">L211DRAFT_837847</name>
    <name evidence="2" type="ORF">L211DRAFT_840037</name>
</gene>
<accession>A0A3N4LKA6</accession>
<evidence type="ECO:0000256" key="1">
    <source>
        <dbReference type="SAM" id="MobiDB-lite"/>
    </source>
</evidence>
<feature type="compositionally biased region" description="Basic residues" evidence="1">
    <location>
        <begin position="33"/>
        <end position="47"/>
    </location>
</feature>
<dbReference type="Pfam" id="PF11093">
    <property type="entry name" value="Mitochondr_Som1"/>
    <property type="match status" value="1"/>
</dbReference>
<organism evidence="2 4">
    <name type="scientific">Terfezia boudieri ATCC MYA-4762</name>
    <dbReference type="NCBI Taxonomy" id="1051890"/>
    <lineage>
        <taxon>Eukaryota</taxon>
        <taxon>Fungi</taxon>
        <taxon>Dikarya</taxon>
        <taxon>Ascomycota</taxon>
        <taxon>Pezizomycotina</taxon>
        <taxon>Pezizomycetes</taxon>
        <taxon>Pezizales</taxon>
        <taxon>Pezizaceae</taxon>
        <taxon>Terfezia</taxon>
    </lineage>
</organism>
<dbReference type="EMBL" id="ML121543">
    <property type="protein sequence ID" value="RPB23980.1"/>
    <property type="molecule type" value="Genomic_DNA"/>
</dbReference>
<dbReference type="EMBL" id="ML121554">
    <property type="protein sequence ID" value="RPB22158.1"/>
    <property type="molecule type" value="Genomic_DNA"/>
</dbReference>
<sequence length="118" mass="13595">MATSTSPPHDPAFPWHHLPHIFPTTQLPQRFASRPHSKPKAPPHPRAHKEALEGEHLRTLRAVDEKCPLYELVQYKCDVELGQDGEGKIKCRPVVRLFRKCMTVMVEVTELEKYQGYT</sequence>
<dbReference type="GO" id="GO:0042720">
    <property type="term" value="C:mitochondrial inner membrane peptidase complex"/>
    <property type="evidence" value="ECO:0007669"/>
    <property type="project" value="InterPro"/>
</dbReference>
<protein>
    <submittedName>
        <fullName evidence="2">Uncharacterized protein</fullName>
    </submittedName>
</protein>
<name>A0A3N4LKA6_9PEZI</name>
<reference evidence="2 4" key="1">
    <citation type="journal article" date="2018" name="Nat. Ecol. Evol.">
        <title>Pezizomycetes genomes reveal the molecular basis of ectomycorrhizal truffle lifestyle.</title>
        <authorList>
            <person name="Murat C."/>
            <person name="Payen T."/>
            <person name="Noel B."/>
            <person name="Kuo A."/>
            <person name="Morin E."/>
            <person name="Chen J."/>
            <person name="Kohler A."/>
            <person name="Krizsan K."/>
            <person name="Balestrini R."/>
            <person name="Da Silva C."/>
            <person name="Montanini B."/>
            <person name="Hainaut M."/>
            <person name="Levati E."/>
            <person name="Barry K.W."/>
            <person name="Belfiori B."/>
            <person name="Cichocki N."/>
            <person name="Clum A."/>
            <person name="Dockter R.B."/>
            <person name="Fauchery L."/>
            <person name="Guy J."/>
            <person name="Iotti M."/>
            <person name="Le Tacon F."/>
            <person name="Lindquist E.A."/>
            <person name="Lipzen A."/>
            <person name="Malagnac F."/>
            <person name="Mello A."/>
            <person name="Molinier V."/>
            <person name="Miyauchi S."/>
            <person name="Poulain J."/>
            <person name="Riccioni C."/>
            <person name="Rubini A."/>
            <person name="Sitrit Y."/>
            <person name="Splivallo R."/>
            <person name="Traeger S."/>
            <person name="Wang M."/>
            <person name="Zifcakova L."/>
            <person name="Wipf D."/>
            <person name="Zambonelli A."/>
            <person name="Paolocci F."/>
            <person name="Nowrousian M."/>
            <person name="Ottonello S."/>
            <person name="Baldrian P."/>
            <person name="Spatafora J.W."/>
            <person name="Henrissat B."/>
            <person name="Nagy L.G."/>
            <person name="Aury J.M."/>
            <person name="Wincker P."/>
            <person name="Grigoriev I.V."/>
            <person name="Bonfante P."/>
            <person name="Martin F.M."/>
        </authorList>
    </citation>
    <scope>NUCLEOTIDE SEQUENCE [LARGE SCALE GENOMIC DNA]</scope>
    <source>
        <strain evidence="2 4">ATCC MYA-4762</strain>
    </source>
</reference>
<evidence type="ECO:0000313" key="2">
    <source>
        <dbReference type="EMBL" id="RPB22158.1"/>
    </source>
</evidence>
<proteinExistence type="predicted"/>
<evidence type="ECO:0000313" key="3">
    <source>
        <dbReference type="EMBL" id="RPB23980.1"/>
    </source>
</evidence>
<keyword evidence="4" id="KW-1185">Reference proteome</keyword>
<dbReference type="AlphaFoldDB" id="A0A3N4LKA6"/>
<dbReference type="Proteomes" id="UP000267821">
    <property type="component" value="Unassembled WGS sequence"/>
</dbReference>
<dbReference type="InterPro" id="IPR024645">
    <property type="entry name" value="Mitochondr_Som1"/>
</dbReference>
<feature type="region of interest" description="Disordered" evidence="1">
    <location>
        <begin position="27"/>
        <end position="48"/>
    </location>
</feature>
<evidence type="ECO:0000313" key="4">
    <source>
        <dbReference type="Proteomes" id="UP000267821"/>
    </source>
</evidence>
<dbReference type="OrthoDB" id="3983163at2759"/>